<proteinExistence type="predicted"/>
<protein>
    <submittedName>
        <fullName evidence="4">Unannotated protein</fullName>
    </submittedName>
</protein>
<reference evidence="4" key="1">
    <citation type="submission" date="2020-05" db="EMBL/GenBank/DDBJ databases">
        <authorList>
            <person name="Chiriac C."/>
            <person name="Salcher M."/>
            <person name="Ghai R."/>
            <person name="Kavagutti S V."/>
        </authorList>
    </citation>
    <scope>NUCLEOTIDE SEQUENCE</scope>
</reference>
<keyword evidence="2" id="KW-0472">Membrane</keyword>
<organism evidence="4">
    <name type="scientific">freshwater metagenome</name>
    <dbReference type="NCBI Taxonomy" id="449393"/>
    <lineage>
        <taxon>unclassified sequences</taxon>
        <taxon>metagenomes</taxon>
        <taxon>ecological metagenomes</taxon>
    </lineage>
</organism>
<evidence type="ECO:0000256" key="1">
    <source>
        <dbReference type="SAM" id="MobiDB-lite"/>
    </source>
</evidence>
<feature type="transmembrane region" description="Helical" evidence="2">
    <location>
        <begin position="42"/>
        <end position="60"/>
    </location>
</feature>
<accession>A0A6J7S3I5</accession>
<dbReference type="AlphaFoldDB" id="A0A6J7S3I5"/>
<feature type="region of interest" description="Disordered" evidence="1">
    <location>
        <begin position="1"/>
        <end position="34"/>
    </location>
</feature>
<keyword evidence="2" id="KW-1133">Transmembrane helix</keyword>
<evidence type="ECO:0000256" key="2">
    <source>
        <dbReference type="SAM" id="Phobius"/>
    </source>
</evidence>
<feature type="transmembrane region" description="Helical" evidence="2">
    <location>
        <begin position="66"/>
        <end position="86"/>
    </location>
</feature>
<evidence type="ECO:0000313" key="4">
    <source>
        <dbReference type="EMBL" id="CAB5035855.1"/>
    </source>
</evidence>
<dbReference type="EMBL" id="CAFBPX010000149">
    <property type="protein sequence ID" value="CAB5035855.1"/>
    <property type="molecule type" value="Genomic_DNA"/>
</dbReference>
<gene>
    <name evidence="3" type="ORF">UFOPK3522_01294</name>
    <name evidence="4" type="ORF">UFOPK4175_00857</name>
</gene>
<keyword evidence="2" id="KW-0812">Transmembrane</keyword>
<dbReference type="EMBL" id="CAESAO010000130">
    <property type="protein sequence ID" value="CAB4346202.1"/>
    <property type="molecule type" value="Genomic_DNA"/>
</dbReference>
<evidence type="ECO:0000313" key="3">
    <source>
        <dbReference type="EMBL" id="CAB4346202.1"/>
    </source>
</evidence>
<sequence length="106" mass="11838">MTQTNSEGSSENRDNDAGEVEAPGADKGRFGYNPRPPSWRRAAIGGIGFVIVWVLINLLVLKTSTAYTWIGVGVALVFYIPFSYYIDRWLYRRYLTKSATARKAAS</sequence>
<name>A0A6J7S3I5_9ZZZZ</name>